<sequence length="380" mass="42600">MEQIEATFRVVTPMFMSGADQSRAELRMPSIKGALRFWWRALAWGRHGDLKKIREEEARLFGSTDEGQSKILISVAEANTSLLPAGTSVNSGLAYLGYGITEYRSQAGTATSREAIKPDSRFVLRIALKEGDKAHKDSVLEALWFMSHFGGLGSRSRRGFGSVIVSEMKGAEHPEIPSSTNELKKQIERKLKGLGIEQTSLPDYSAFSRQTRVVVWPLHTTSWEQALRKVGERLNAYRSSRQEKNFLDDRDLIRDYAFEESRPAQAPRRSSFGLPHNYYFIDAKTAVPISGPSRERDRRASPLFIHFHRLANEDMVAVLSLIPARFLPEGSKVRIGPAEKREGGRKHILAEQIKADPPGDFEPVEQFLSSLSGEASEIKA</sequence>
<protein>
    <submittedName>
        <fullName evidence="4">CRISPR-associated protein, Cmr1 family</fullName>
    </submittedName>
</protein>
<dbReference type="InterPro" id="IPR007522">
    <property type="entry name" value="CRISPR-assoc_prot_TM1795"/>
</dbReference>
<evidence type="ECO:0000313" key="5">
    <source>
        <dbReference type="Proteomes" id="UP000006637"/>
    </source>
</evidence>
<dbReference type="eggNOG" id="COG1367">
    <property type="taxonomic scope" value="Bacteria"/>
</dbReference>
<keyword evidence="5" id="KW-1185">Reference proteome</keyword>
<dbReference type="STRING" id="266117.Rxyl_0264"/>
<dbReference type="OrthoDB" id="190500at2"/>
<dbReference type="Pfam" id="PF03787">
    <property type="entry name" value="RAMPs"/>
    <property type="match status" value="1"/>
</dbReference>
<keyword evidence="1" id="KW-0051">Antiviral defense</keyword>
<feature type="domain" description="CRISPR type III-associated protein" evidence="3">
    <location>
        <begin position="7"/>
        <end position="163"/>
    </location>
</feature>
<dbReference type="Proteomes" id="UP000006637">
    <property type="component" value="Chromosome"/>
</dbReference>
<dbReference type="InterPro" id="IPR005537">
    <property type="entry name" value="RAMP_III_fam"/>
</dbReference>
<dbReference type="RefSeq" id="WP_011563259.1">
    <property type="nucleotide sequence ID" value="NC_008148.1"/>
</dbReference>
<evidence type="ECO:0000313" key="4">
    <source>
        <dbReference type="EMBL" id="ABG03241.1"/>
    </source>
</evidence>
<comment type="subunit">
    <text evidence="2">Part of the Csm effector complex that includes Cas10, Csm2, Csm3, Csm4 and Csm5.</text>
</comment>
<name>Q1AZD7_RUBXD</name>
<dbReference type="NCBIfam" id="TIGR01894">
    <property type="entry name" value="cas_TM1795_cmr1"/>
    <property type="match status" value="1"/>
</dbReference>
<dbReference type="EMBL" id="CP000386">
    <property type="protein sequence ID" value="ABG03241.1"/>
    <property type="molecule type" value="Genomic_DNA"/>
</dbReference>
<evidence type="ECO:0000256" key="1">
    <source>
        <dbReference type="ARBA" id="ARBA00023118"/>
    </source>
</evidence>
<reference evidence="4 5" key="1">
    <citation type="submission" date="2006-06" db="EMBL/GenBank/DDBJ databases">
        <title>Complete sequence of Rubrobacter xylanophilus DSM 9941.</title>
        <authorList>
            <consortium name="US DOE Joint Genome Institute"/>
            <person name="Copeland A."/>
            <person name="Lucas S."/>
            <person name="Lapidus A."/>
            <person name="Barry K."/>
            <person name="Detter J.C."/>
            <person name="Glavina del Rio T."/>
            <person name="Hammon N."/>
            <person name="Israni S."/>
            <person name="Dalin E."/>
            <person name="Tice H."/>
            <person name="Pitluck S."/>
            <person name="Munk A.C."/>
            <person name="Brettin T."/>
            <person name="Bruce D."/>
            <person name="Han C."/>
            <person name="Tapia R."/>
            <person name="Gilna P."/>
            <person name="Schmutz J."/>
            <person name="Larimer F."/>
            <person name="Land M."/>
            <person name="Hauser L."/>
            <person name="Kyrpides N."/>
            <person name="Lykidis A."/>
            <person name="da Costa M.S."/>
            <person name="Rainey F.A."/>
            <person name="Empadinhas N."/>
            <person name="Jolivet E."/>
            <person name="Battista J.R."/>
            <person name="Richardson P."/>
        </authorList>
    </citation>
    <scope>NUCLEOTIDE SEQUENCE [LARGE SCALE GENOMIC DNA]</scope>
    <source>
        <strain evidence="5">DSM 9941 / NBRC 16129 / PRD-1</strain>
    </source>
</reference>
<proteinExistence type="predicted"/>
<dbReference type="PhylomeDB" id="Q1AZD7"/>
<organism evidence="4 5">
    <name type="scientific">Rubrobacter xylanophilus (strain DSM 9941 / JCM 11954 / NBRC 16129 / PRD-1)</name>
    <dbReference type="NCBI Taxonomy" id="266117"/>
    <lineage>
        <taxon>Bacteria</taxon>
        <taxon>Bacillati</taxon>
        <taxon>Actinomycetota</taxon>
        <taxon>Rubrobacteria</taxon>
        <taxon>Rubrobacterales</taxon>
        <taxon>Rubrobacteraceae</taxon>
        <taxon>Rubrobacter</taxon>
    </lineage>
</organism>
<dbReference type="KEGG" id="rxy:Rxyl_0264"/>
<evidence type="ECO:0000259" key="3">
    <source>
        <dbReference type="Pfam" id="PF03787"/>
    </source>
</evidence>
<gene>
    <name evidence="4" type="ordered locus">Rxyl_0264</name>
</gene>
<dbReference type="HOGENOM" id="CLU_050338_1_0_11"/>
<evidence type="ECO:0000256" key="2">
    <source>
        <dbReference type="ARBA" id="ARBA00093789"/>
    </source>
</evidence>
<dbReference type="AlphaFoldDB" id="Q1AZD7"/>
<dbReference type="GO" id="GO:0051607">
    <property type="term" value="P:defense response to virus"/>
    <property type="evidence" value="ECO:0007669"/>
    <property type="project" value="UniProtKB-KW"/>
</dbReference>
<accession>Q1AZD7</accession>